<dbReference type="GO" id="GO:0007507">
    <property type="term" value="P:heart development"/>
    <property type="evidence" value="ECO:0007669"/>
    <property type="project" value="TreeGrafter"/>
</dbReference>
<evidence type="ECO:0000313" key="1">
    <source>
        <dbReference type="EMBL" id="KFO30913.1"/>
    </source>
</evidence>
<evidence type="ECO:0000313" key="2">
    <source>
        <dbReference type="Proteomes" id="UP000028990"/>
    </source>
</evidence>
<feature type="non-terminal residue" evidence="1">
    <location>
        <position position="1"/>
    </location>
</feature>
<dbReference type="GO" id="GO:0042391">
    <property type="term" value="P:regulation of membrane potential"/>
    <property type="evidence" value="ECO:0007669"/>
    <property type="project" value="TreeGrafter"/>
</dbReference>
<dbReference type="EMBL" id="KN122353">
    <property type="protein sequence ID" value="KFO30913.1"/>
    <property type="molecule type" value="Genomic_DNA"/>
</dbReference>
<gene>
    <name evidence="1" type="ORF">H920_07644</name>
</gene>
<proteinExistence type="predicted"/>
<protein>
    <submittedName>
        <fullName evidence="1">Popeye domain-containing protein 3</fullName>
    </submittedName>
</protein>
<reference evidence="1 2" key="1">
    <citation type="submission" date="2013-11" db="EMBL/GenBank/DDBJ databases">
        <title>The Damaraland mole rat (Fukomys damarensis) genome and evolution of African mole rats.</title>
        <authorList>
            <person name="Gladyshev V.N."/>
            <person name="Fang X."/>
        </authorList>
    </citation>
    <scope>NUCLEOTIDE SEQUENCE [LARGE SCALE GENOMIC DNA]</scope>
    <source>
        <tissue evidence="1">Liver</tissue>
    </source>
</reference>
<dbReference type="AlphaFoldDB" id="A0A091DK95"/>
<dbReference type="GO" id="GO:0051146">
    <property type="term" value="P:striated muscle cell differentiation"/>
    <property type="evidence" value="ECO:0007669"/>
    <property type="project" value="TreeGrafter"/>
</dbReference>
<keyword evidence="2" id="KW-1185">Reference proteome</keyword>
<dbReference type="GO" id="GO:0007519">
    <property type="term" value="P:skeletal muscle tissue development"/>
    <property type="evidence" value="ECO:0007669"/>
    <property type="project" value="TreeGrafter"/>
</dbReference>
<dbReference type="GO" id="GO:0030552">
    <property type="term" value="F:cAMP binding"/>
    <property type="evidence" value="ECO:0007669"/>
    <property type="project" value="TreeGrafter"/>
</dbReference>
<accession>A0A091DK95</accession>
<dbReference type="InterPro" id="IPR006916">
    <property type="entry name" value="POPDC1-3"/>
</dbReference>
<dbReference type="PANTHER" id="PTHR12101">
    <property type="entry name" value="POPEYE DOMAIN CONTAINING PROTEIN"/>
    <property type="match status" value="1"/>
</dbReference>
<dbReference type="GO" id="GO:0042383">
    <property type="term" value="C:sarcolemma"/>
    <property type="evidence" value="ECO:0007669"/>
    <property type="project" value="TreeGrafter"/>
</dbReference>
<organism evidence="1 2">
    <name type="scientific">Fukomys damarensis</name>
    <name type="common">Damaraland mole rat</name>
    <name type="synonym">Cryptomys damarensis</name>
    <dbReference type="NCBI Taxonomy" id="885580"/>
    <lineage>
        <taxon>Eukaryota</taxon>
        <taxon>Metazoa</taxon>
        <taxon>Chordata</taxon>
        <taxon>Craniata</taxon>
        <taxon>Vertebrata</taxon>
        <taxon>Euteleostomi</taxon>
        <taxon>Mammalia</taxon>
        <taxon>Eutheria</taxon>
        <taxon>Euarchontoglires</taxon>
        <taxon>Glires</taxon>
        <taxon>Rodentia</taxon>
        <taxon>Hystricomorpha</taxon>
        <taxon>Bathyergidae</taxon>
        <taxon>Fukomys</taxon>
    </lineage>
</organism>
<dbReference type="Proteomes" id="UP000028990">
    <property type="component" value="Unassembled WGS sequence"/>
</dbReference>
<dbReference type="PANTHER" id="PTHR12101:SF18">
    <property type="entry name" value="POPEYE DOMAIN-CONTAINING PROTEIN 3"/>
    <property type="match status" value="1"/>
</dbReference>
<name>A0A091DK95_FUKDA</name>
<sequence>IRVTVTGKFLHYILPVQFLDSPEWDSLRLTKGIFQVILKVETHCRYVSWRRNKFYLLFAQHHYISCLFSVLIGGDTADKLYALNDRVYIEKTCHNDIW</sequence>